<dbReference type="AlphaFoldDB" id="H6RHX3"/>
<dbReference type="EMBL" id="FO117613">
    <property type="protein sequence ID" value="CCG00634.1"/>
    <property type="molecule type" value="Genomic_DNA"/>
</dbReference>
<reference evidence="1" key="2">
    <citation type="submission" date="2012-02" db="EMBL/GenBank/DDBJ databases">
        <authorList>
            <person name="Genoscope - CEA"/>
        </authorList>
    </citation>
    <scope>NUCLEOTIDE SEQUENCE</scope>
</reference>
<sequence length="79" mass="9772">MNTKYKVIQERYFTKDETILFEYIIPGEYYIRIIYDENKNKHWDTGNYLKKIQPETAIYYPKKIEIRPNWSLVEAFKLD</sequence>
<proteinExistence type="predicted"/>
<protein>
    <submittedName>
        <fullName evidence="1">Uncharacterized protein</fullName>
    </submittedName>
</protein>
<evidence type="ECO:0000313" key="1">
    <source>
        <dbReference type="EMBL" id="CCG00634.1"/>
    </source>
</evidence>
<accession>H6RHX3</accession>
<organism evidence="1">
    <name type="scientific">uncultured Flavobacteriia bacterium</name>
    <dbReference type="NCBI Taxonomy" id="212695"/>
    <lineage>
        <taxon>Bacteria</taxon>
        <taxon>Pseudomonadati</taxon>
        <taxon>Bacteroidota</taxon>
        <taxon>Flavobacteriia</taxon>
        <taxon>environmental samples</taxon>
    </lineage>
</organism>
<gene>
    <name evidence="1" type="ORF">VIS_S3DIC30034</name>
</gene>
<reference evidence="1" key="1">
    <citation type="journal article" date="2012" name="Environ. Microbiol.">
        <title>Genomic content of uncultured Bacteroidetes from contrasting oceanic provinces in the North Atlantic Ocean.</title>
        <authorList>
            <person name="Gomez-Pereira P.R."/>
            <person name="Schuler M."/>
            <person name="Fuchs B.M."/>
            <person name="Bennke C."/>
            <person name="Teeling H."/>
            <person name="Waldmann J."/>
            <person name="Richter M."/>
            <person name="Barbe V."/>
            <person name="Bataille E."/>
            <person name="Glockner F.O."/>
            <person name="Amann R."/>
        </authorList>
    </citation>
    <scope>NUCLEOTIDE SEQUENCE</scope>
</reference>
<name>H6RHX3_9BACT</name>